<dbReference type="InterPro" id="IPR011008">
    <property type="entry name" value="Dimeric_a/b-barrel"/>
</dbReference>
<keyword evidence="3" id="KW-1185">Reference proteome</keyword>
<comment type="caution">
    <text evidence="2">The sequence shown here is derived from an EMBL/GenBank/DDBJ whole genome shotgun (WGS) entry which is preliminary data.</text>
</comment>
<protein>
    <submittedName>
        <fullName evidence="2">Dabb family protein</fullName>
    </submittedName>
</protein>
<dbReference type="PROSITE" id="PS51502">
    <property type="entry name" value="S_R_A_B_BARREL"/>
    <property type="match status" value="1"/>
</dbReference>
<dbReference type="SMART" id="SM00886">
    <property type="entry name" value="Dabb"/>
    <property type="match status" value="1"/>
</dbReference>
<gene>
    <name evidence="2" type="ORF">NGM99_07660</name>
</gene>
<evidence type="ECO:0000313" key="3">
    <source>
        <dbReference type="Proteomes" id="UP001205906"/>
    </source>
</evidence>
<accession>A0ABT1C660</accession>
<dbReference type="Proteomes" id="UP001205906">
    <property type="component" value="Unassembled WGS sequence"/>
</dbReference>
<dbReference type="RefSeq" id="WP_252817664.1">
    <property type="nucleotide sequence ID" value="NZ_JAMXQS010000003.1"/>
</dbReference>
<dbReference type="SUPFAM" id="SSF54909">
    <property type="entry name" value="Dimeric alpha+beta barrel"/>
    <property type="match status" value="1"/>
</dbReference>
<dbReference type="InterPro" id="IPR013097">
    <property type="entry name" value="Dabb"/>
</dbReference>
<organism evidence="2 3">
    <name type="scientific">Mesorhizobium liriopis</name>
    <dbReference type="NCBI Taxonomy" id="2953882"/>
    <lineage>
        <taxon>Bacteria</taxon>
        <taxon>Pseudomonadati</taxon>
        <taxon>Pseudomonadota</taxon>
        <taxon>Alphaproteobacteria</taxon>
        <taxon>Hyphomicrobiales</taxon>
        <taxon>Phyllobacteriaceae</taxon>
        <taxon>Mesorhizobium</taxon>
    </lineage>
</organism>
<sequence length="107" mass="11614">MIRHCVFIRFNAQTTKPEREAIFAAVHALKGIIPGIVEIRTGTNNSPEGLDKGFSDGFIVDFENAATRDRYLSDPDHAKVGARIVAAAEGGLEGLLVFDLDWRGTSA</sequence>
<dbReference type="Gene3D" id="3.30.70.100">
    <property type="match status" value="1"/>
</dbReference>
<reference evidence="2 3" key="1">
    <citation type="submission" date="2022-06" db="EMBL/GenBank/DDBJ databases">
        <title>Mesorhizobium sp. strain RP14 Genome sequencing and assembly.</title>
        <authorList>
            <person name="Kim I."/>
        </authorList>
    </citation>
    <scope>NUCLEOTIDE SEQUENCE [LARGE SCALE GENOMIC DNA]</scope>
    <source>
        <strain evidence="3">RP14(2022)</strain>
    </source>
</reference>
<proteinExistence type="predicted"/>
<dbReference type="EMBL" id="JAMXQS010000003">
    <property type="protein sequence ID" value="MCO6049666.1"/>
    <property type="molecule type" value="Genomic_DNA"/>
</dbReference>
<evidence type="ECO:0000259" key="1">
    <source>
        <dbReference type="PROSITE" id="PS51502"/>
    </source>
</evidence>
<feature type="domain" description="Stress-response A/B barrel" evidence="1">
    <location>
        <begin position="2"/>
        <end position="100"/>
    </location>
</feature>
<name>A0ABT1C660_9HYPH</name>
<evidence type="ECO:0000313" key="2">
    <source>
        <dbReference type="EMBL" id="MCO6049666.1"/>
    </source>
</evidence>
<dbReference type="Pfam" id="PF07876">
    <property type="entry name" value="Dabb"/>
    <property type="match status" value="1"/>
</dbReference>